<name>A0A9D4AEZ3_9ROSI</name>
<evidence type="ECO:0000313" key="3">
    <source>
        <dbReference type="Proteomes" id="UP000828251"/>
    </source>
</evidence>
<keyword evidence="3" id="KW-1185">Reference proteome</keyword>
<dbReference type="EMBL" id="JAIQCV010000003">
    <property type="protein sequence ID" value="KAH1113473.1"/>
    <property type="molecule type" value="Genomic_DNA"/>
</dbReference>
<protein>
    <submittedName>
        <fullName evidence="2">Uncharacterized protein</fullName>
    </submittedName>
</protein>
<keyword evidence="1" id="KW-0472">Membrane</keyword>
<keyword evidence="1" id="KW-0812">Transmembrane</keyword>
<keyword evidence="1" id="KW-1133">Transmembrane helix</keyword>
<sequence length="118" mass="13195">MEQNKHVSFLVLICLVFFLHIQCIVGRHLILDHKEIGTYVNKAAVARTQSPPSPSRPTPSVVVVGVTQAPPPKNANDFRPQVPATVQESAIPFKTRFKEFFTTCLITHVNSAFHNMMN</sequence>
<organism evidence="2 3">
    <name type="scientific">Gossypium stocksii</name>
    <dbReference type="NCBI Taxonomy" id="47602"/>
    <lineage>
        <taxon>Eukaryota</taxon>
        <taxon>Viridiplantae</taxon>
        <taxon>Streptophyta</taxon>
        <taxon>Embryophyta</taxon>
        <taxon>Tracheophyta</taxon>
        <taxon>Spermatophyta</taxon>
        <taxon>Magnoliopsida</taxon>
        <taxon>eudicotyledons</taxon>
        <taxon>Gunneridae</taxon>
        <taxon>Pentapetalae</taxon>
        <taxon>rosids</taxon>
        <taxon>malvids</taxon>
        <taxon>Malvales</taxon>
        <taxon>Malvaceae</taxon>
        <taxon>Malvoideae</taxon>
        <taxon>Gossypium</taxon>
    </lineage>
</organism>
<comment type="caution">
    <text evidence="2">The sequence shown here is derived from an EMBL/GenBank/DDBJ whole genome shotgun (WGS) entry which is preliminary data.</text>
</comment>
<feature type="transmembrane region" description="Helical" evidence="1">
    <location>
        <begin position="6"/>
        <end position="25"/>
    </location>
</feature>
<evidence type="ECO:0000256" key="1">
    <source>
        <dbReference type="SAM" id="Phobius"/>
    </source>
</evidence>
<proteinExistence type="predicted"/>
<reference evidence="2 3" key="1">
    <citation type="journal article" date="2021" name="Plant Biotechnol. J.">
        <title>Multi-omics assisted identification of the key and species-specific regulatory components of drought-tolerant mechanisms in Gossypium stocksii.</title>
        <authorList>
            <person name="Yu D."/>
            <person name="Ke L."/>
            <person name="Zhang D."/>
            <person name="Wu Y."/>
            <person name="Sun Y."/>
            <person name="Mei J."/>
            <person name="Sun J."/>
            <person name="Sun Y."/>
        </authorList>
    </citation>
    <scope>NUCLEOTIDE SEQUENCE [LARGE SCALE GENOMIC DNA]</scope>
    <source>
        <strain evidence="3">cv. E1</strain>
        <tissue evidence="2">Leaf</tissue>
    </source>
</reference>
<dbReference type="Proteomes" id="UP000828251">
    <property type="component" value="Unassembled WGS sequence"/>
</dbReference>
<evidence type="ECO:0000313" key="2">
    <source>
        <dbReference type="EMBL" id="KAH1113473.1"/>
    </source>
</evidence>
<accession>A0A9D4AEZ3</accession>
<dbReference type="AlphaFoldDB" id="A0A9D4AEZ3"/>
<gene>
    <name evidence="2" type="ORF">J1N35_006851</name>
</gene>